<evidence type="ECO:0000256" key="2">
    <source>
        <dbReference type="ARBA" id="ARBA00004585"/>
    </source>
</evidence>
<evidence type="ECO:0000313" key="20">
    <source>
        <dbReference type="EnsemblMetazoa" id="Aqu2.1.43305_001"/>
    </source>
</evidence>
<organism evidence="20">
    <name type="scientific">Amphimedon queenslandica</name>
    <name type="common">Sponge</name>
    <dbReference type="NCBI Taxonomy" id="400682"/>
    <lineage>
        <taxon>Eukaryota</taxon>
        <taxon>Metazoa</taxon>
        <taxon>Porifera</taxon>
        <taxon>Demospongiae</taxon>
        <taxon>Heteroscleromorpha</taxon>
        <taxon>Haplosclerida</taxon>
        <taxon>Niphatidae</taxon>
        <taxon>Amphimedon</taxon>
    </lineage>
</organism>
<comment type="pathway">
    <text evidence="3">Protein modification; protein ubiquitination.</text>
</comment>
<keyword evidence="21" id="KW-1185">Reference proteome</keyword>
<keyword evidence="6" id="KW-0813">Transport</keyword>
<dbReference type="OrthoDB" id="6270329at2759"/>
<dbReference type="CDD" id="cd16527">
    <property type="entry name" value="RING-HC_PEX10"/>
    <property type="match status" value="1"/>
</dbReference>
<dbReference type="STRING" id="400682.A0A1X7VTX7"/>
<keyword evidence="17" id="KW-0576">Peroxisome</keyword>
<dbReference type="EnsemblMetazoa" id="XM_011406142.2">
    <property type="protein sequence ID" value="XP_011404444.1"/>
    <property type="gene ID" value="LOC105313033"/>
</dbReference>
<dbReference type="SMART" id="SM00184">
    <property type="entry name" value="RING"/>
    <property type="match status" value="1"/>
</dbReference>
<accession>A0A1X7VTX7</accession>
<dbReference type="EC" id="2.3.2.27" evidence="5"/>
<evidence type="ECO:0000256" key="13">
    <source>
        <dbReference type="ARBA" id="ARBA00022833"/>
    </source>
</evidence>
<evidence type="ECO:0000256" key="10">
    <source>
        <dbReference type="ARBA" id="ARBA00022723"/>
    </source>
</evidence>
<keyword evidence="16" id="KW-0472">Membrane</keyword>
<protein>
    <recommendedName>
        <fullName evidence="5">RING-type E3 ubiquitin transferase</fullName>
        <ecNumber evidence="5">2.3.2.27</ecNumber>
    </recommendedName>
</protein>
<comment type="catalytic activity">
    <reaction evidence="1">
        <text>S-ubiquitinyl-[E2 ubiquitin-conjugating enzyme]-L-cysteine + [acceptor protein]-L-lysine = [E2 ubiquitin-conjugating enzyme]-L-cysteine + N(6)-ubiquitinyl-[acceptor protein]-L-lysine.</text>
        <dbReference type="EC" id="2.3.2.27"/>
    </reaction>
</comment>
<dbReference type="Proteomes" id="UP000007879">
    <property type="component" value="Unassembled WGS sequence"/>
</dbReference>
<dbReference type="InterPro" id="IPR001841">
    <property type="entry name" value="Znf_RING"/>
</dbReference>
<evidence type="ECO:0000256" key="18">
    <source>
        <dbReference type="PROSITE-ProRule" id="PRU00175"/>
    </source>
</evidence>
<reference evidence="21" key="1">
    <citation type="journal article" date="2010" name="Nature">
        <title>The Amphimedon queenslandica genome and the evolution of animal complexity.</title>
        <authorList>
            <person name="Srivastava M."/>
            <person name="Simakov O."/>
            <person name="Chapman J."/>
            <person name="Fahey B."/>
            <person name="Gauthier M.E."/>
            <person name="Mitros T."/>
            <person name="Richards G.S."/>
            <person name="Conaco C."/>
            <person name="Dacre M."/>
            <person name="Hellsten U."/>
            <person name="Larroux C."/>
            <person name="Putnam N.H."/>
            <person name="Stanke M."/>
            <person name="Adamska M."/>
            <person name="Darling A."/>
            <person name="Degnan S.M."/>
            <person name="Oakley T.H."/>
            <person name="Plachetzki D.C."/>
            <person name="Zhai Y."/>
            <person name="Adamski M."/>
            <person name="Calcino A."/>
            <person name="Cummins S.F."/>
            <person name="Goodstein D.M."/>
            <person name="Harris C."/>
            <person name="Jackson D.J."/>
            <person name="Leys S.P."/>
            <person name="Shu S."/>
            <person name="Woodcroft B.J."/>
            <person name="Vervoort M."/>
            <person name="Kosik K.S."/>
            <person name="Manning G."/>
            <person name="Degnan B.M."/>
            <person name="Rokhsar D.S."/>
        </authorList>
    </citation>
    <scope>NUCLEOTIDE SEQUENCE [LARGE SCALE GENOMIC DNA]</scope>
</reference>
<keyword evidence="15" id="KW-1133">Transmembrane helix</keyword>
<evidence type="ECO:0000256" key="15">
    <source>
        <dbReference type="ARBA" id="ARBA00022989"/>
    </source>
</evidence>
<dbReference type="GO" id="GO:0005778">
    <property type="term" value="C:peroxisomal membrane"/>
    <property type="evidence" value="ECO:0007669"/>
    <property type="project" value="UniProtKB-SubCell"/>
</dbReference>
<dbReference type="GO" id="GO:0008270">
    <property type="term" value="F:zinc ion binding"/>
    <property type="evidence" value="ECO:0007669"/>
    <property type="project" value="UniProtKB-KW"/>
</dbReference>
<keyword evidence="10" id="KW-0479">Metal-binding</keyword>
<comment type="subcellular location">
    <subcellularLocation>
        <location evidence="2">Peroxisome membrane</location>
        <topology evidence="2">Multi-pass membrane protein</topology>
    </subcellularLocation>
</comment>
<evidence type="ECO:0000256" key="7">
    <source>
        <dbReference type="ARBA" id="ARBA00022593"/>
    </source>
</evidence>
<evidence type="ECO:0000256" key="16">
    <source>
        <dbReference type="ARBA" id="ARBA00023136"/>
    </source>
</evidence>
<proteinExistence type="inferred from homology"/>
<feature type="domain" description="RING-type" evidence="19">
    <location>
        <begin position="231"/>
        <end position="269"/>
    </location>
</feature>
<keyword evidence="14" id="KW-0653">Protein transport</keyword>
<dbReference type="Pfam" id="PF13639">
    <property type="entry name" value="zf-RING_2"/>
    <property type="match status" value="1"/>
</dbReference>
<evidence type="ECO:0000256" key="8">
    <source>
        <dbReference type="ARBA" id="ARBA00022679"/>
    </source>
</evidence>
<dbReference type="PANTHER" id="PTHR23350">
    <property type="entry name" value="PEROXISOME ASSEMBLY PROTEIN 10"/>
    <property type="match status" value="1"/>
</dbReference>
<dbReference type="InParanoid" id="A0A1X7VTX7"/>
<dbReference type="GO" id="GO:0061630">
    <property type="term" value="F:ubiquitin protein ligase activity"/>
    <property type="evidence" value="ECO:0007669"/>
    <property type="project" value="UniProtKB-EC"/>
</dbReference>
<dbReference type="InterPro" id="IPR025654">
    <property type="entry name" value="PEX2/10"/>
</dbReference>
<evidence type="ECO:0000256" key="5">
    <source>
        <dbReference type="ARBA" id="ARBA00012483"/>
    </source>
</evidence>
<evidence type="ECO:0000256" key="4">
    <source>
        <dbReference type="ARBA" id="ARBA00008704"/>
    </source>
</evidence>
<reference evidence="20" key="2">
    <citation type="submission" date="2017-05" db="UniProtKB">
        <authorList>
            <consortium name="EnsemblMetazoa"/>
        </authorList>
    </citation>
    <scope>IDENTIFICATION</scope>
</reference>
<dbReference type="OMA" id="YCDVVQL"/>
<evidence type="ECO:0000256" key="1">
    <source>
        <dbReference type="ARBA" id="ARBA00000900"/>
    </source>
</evidence>
<evidence type="ECO:0000256" key="9">
    <source>
        <dbReference type="ARBA" id="ARBA00022692"/>
    </source>
</evidence>
<name>A0A1X7VTX7_AMPQE</name>
<sequence length="284" mass="32585">MAAARKLEFYPAGTPELVRSNQKDLYYRDYVTSLLSDLTEPLLPRRYWLLYQRELQLLAELLYYSLTTLNGNQTLGEEYCNIVQTNGPAIPSISRRIVSVVLHVVGRYVLERGAGLIRKYTTNRTMEYVMGNVEEIMKISNQIHLSFFYLFGVYQWLSKRITSIRYIMIRYSLTATPPNPYKLLGLLIMLQLAIKLMTRIKSSVWSRDEETKDILNKAGATNGAVVSSIKCSLCLENCTCPTVPPCGHLYCWSCIIEWVSEKGNCPLCRNPTQPRQCVPLQNFQ</sequence>
<dbReference type="PROSITE" id="PS50089">
    <property type="entry name" value="ZF_RING_2"/>
    <property type="match status" value="1"/>
</dbReference>
<keyword evidence="7" id="KW-0962">Peroxisome biogenesis</keyword>
<dbReference type="EnsemblMetazoa" id="Aqu2.1.43305_001">
    <property type="protein sequence ID" value="Aqu2.1.43305_001"/>
    <property type="gene ID" value="Aqu2.1.43305"/>
</dbReference>
<dbReference type="Pfam" id="PF04757">
    <property type="entry name" value="Pex2_Pex12"/>
    <property type="match status" value="1"/>
</dbReference>
<evidence type="ECO:0000256" key="12">
    <source>
        <dbReference type="ARBA" id="ARBA00022786"/>
    </source>
</evidence>
<keyword evidence="12" id="KW-0833">Ubl conjugation pathway</keyword>
<evidence type="ECO:0000313" key="21">
    <source>
        <dbReference type="Proteomes" id="UP000007879"/>
    </source>
</evidence>
<evidence type="ECO:0000256" key="11">
    <source>
        <dbReference type="ARBA" id="ARBA00022771"/>
    </source>
</evidence>
<gene>
    <name evidence="20" type="primary">105313033</name>
</gene>
<dbReference type="Gene3D" id="3.30.40.10">
    <property type="entry name" value="Zinc/RING finger domain, C3HC4 (zinc finger)"/>
    <property type="match status" value="1"/>
</dbReference>
<evidence type="ECO:0000256" key="17">
    <source>
        <dbReference type="ARBA" id="ARBA00023140"/>
    </source>
</evidence>
<evidence type="ECO:0000256" key="6">
    <source>
        <dbReference type="ARBA" id="ARBA00022448"/>
    </source>
</evidence>
<dbReference type="GO" id="GO:0016558">
    <property type="term" value="P:protein import into peroxisome matrix"/>
    <property type="evidence" value="ECO:0007669"/>
    <property type="project" value="InterPro"/>
</dbReference>
<dbReference type="InterPro" id="IPR006845">
    <property type="entry name" value="Pex_N"/>
</dbReference>
<keyword evidence="8" id="KW-0808">Transferase</keyword>
<evidence type="ECO:0000256" key="14">
    <source>
        <dbReference type="ARBA" id="ARBA00022927"/>
    </source>
</evidence>
<dbReference type="eggNOG" id="KOG0317">
    <property type="taxonomic scope" value="Eukaryota"/>
</dbReference>
<dbReference type="PANTHER" id="PTHR23350:SF0">
    <property type="entry name" value="PEROXISOME BIOGENESIS FACTOR 10"/>
    <property type="match status" value="1"/>
</dbReference>
<keyword evidence="9" id="KW-0812">Transmembrane</keyword>
<dbReference type="InterPro" id="IPR013083">
    <property type="entry name" value="Znf_RING/FYVE/PHD"/>
</dbReference>
<dbReference type="SUPFAM" id="SSF57850">
    <property type="entry name" value="RING/U-box"/>
    <property type="match status" value="1"/>
</dbReference>
<comment type="similarity">
    <text evidence="4">Belongs to the pex2/pex10/pex12 family.</text>
</comment>
<keyword evidence="11 18" id="KW-0863">Zinc-finger</keyword>
<evidence type="ECO:0000256" key="3">
    <source>
        <dbReference type="ARBA" id="ARBA00004906"/>
    </source>
</evidence>
<evidence type="ECO:0000259" key="19">
    <source>
        <dbReference type="PROSITE" id="PS50089"/>
    </source>
</evidence>
<keyword evidence="13" id="KW-0862">Zinc</keyword>
<dbReference type="AlphaFoldDB" id="A0A1X7VTX7"/>
<dbReference type="PROSITE" id="PS00518">
    <property type="entry name" value="ZF_RING_1"/>
    <property type="match status" value="1"/>
</dbReference>
<dbReference type="KEGG" id="aqu:105313033"/>
<dbReference type="InterPro" id="IPR017907">
    <property type="entry name" value="Znf_RING_CS"/>
</dbReference>